<dbReference type="EMBL" id="CP011125">
    <property type="protein sequence ID" value="AKF05223.1"/>
    <property type="molecule type" value="Genomic_DNA"/>
</dbReference>
<proteinExistence type="predicted"/>
<name>A0A0F6W1S0_9BACT</name>
<dbReference type="STRING" id="927083.DB32_002372"/>
<evidence type="ECO:0000313" key="2">
    <source>
        <dbReference type="Proteomes" id="UP000034883"/>
    </source>
</evidence>
<reference evidence="1 2" key="1">
    <citation type="submission" date="2015-03" db="EMBL/GenBank/DDBJ databases">
        <title>Genome assembly of Sandaracinus amylolyticus DSM 53668.</title>
        <authorList>
            <person name="Sharma G."/>
            <person name="Subramanian S."/>
        </authorList>
    </citation>
    <scope>NUCLEOTIDE SEQUENCE [LARGE SCALE GENOMIC DNA]</scope>
    <source>
        <strain evidence="1 2">DSM 53668</strain>
    </source>
</reference>
<keyword evidence="2" id="KW-1185">Reference proteome</keyword>
<accession>A0A0F6W1S0</accession>
<organism evidence="1 2">
    <name type="scientific">Sandaracinus amylolyticus</name>
    <dbReference type="NCBI Taxonomy" id="927083"/>
    <lineage>
        <taxon>Bacteria</taxon>
        <taxon>Pseudomonadati</taxon>
        <taxon>Myxococcota</taxon>
        <taxon>Polyangia</taxon>
        <taxon>Polyangiales</taxon>
        <taxon>Sandaracinaceae</taxon>
        <taxon>Sandaracinus</taxon>
    </lineage>
</organism>
<dbReference type="KEGG" id="samy:DB32_002372"/>
<gene>
    <name evidence="1" type="ORF">DB32_002372</name>
</gene>
<dbReference type="AlphaFoldDB" id="A0A0F6W1S0"/>
<evidence type="ECO:0000313" key="1">
    <source>
        <dbReference type="EMBL" id="AKF05223.1"/>
    </source>
</evidence>
<dbReference type="Proteomes" id="UP000034883">
    <property type="component" value="Chromosome"/>
</dbReference>
<protein>
    <submittedName>
        <fullName evidence="1">Uncharacterized protein</fullName>
    </submittedName>
</protein>
<sequence length="81" mass="8555">MDRDMPLSASRRIYEAILGSSTTARGSESVPMPDWVGGGSRDARCGYTVVCNEREQTLGGLIREAFCNKANDIGVGGALGC</sequence>